<name>A0A3N1HAH5_9PSEU</name>
<proteinExistence type="predicted"/>
<keyword evidence="2" id="KW-1185">Reference proteome</keyword>
<dbReference type="AlphaFoldDB" id="A0A3N1HAH5"/>
<dbReference type="EMBL" id="RJKM01000001">
    <property type="protein sequence ID" value="ROP39495.1"/>
    <property type="molecule type" value="Genomic_DNA"/>
</dbReference>
<gene>
    <name evidence="1" type="ORF">EDD40_4884</name>
</gene>
<accession>A0A3N1HAH5</accession>
<evidence type="ECO:0000313" key="2">
    <source>
        <dbReference type="Proteomes" id="UP000268727"/>
    </source>
</evidence>
<protein>
    <recommendedName>
        <fullName evidence="3">Excreted virulence factor EspC (Type VII ESX diderm)</fullName>
    </recommendedName>
</protein>
<organism evidence="1 2">
    <name type="scientific">Saccharothrix texasensis</name>
    <dbReference type="NCBI Taxonomy" id="103734"/>
    <lineage>
        <taxon>Bacteria</taxon>
        <taxon>Bacillati</taxon>
        <taxon>Actinomycetota</taxon>
        <taxon>Actinomycetes</taxon>
        <taxon>Pseudonocardiales</taxon>
        <taxon>Pseudonocardiaceae</taxon>
        <taxon>Saccharothrix</taxon>
    </lineage>
</organism>
<sequence length="118" mass="12832">MGEQFRVEPPELRGYGELLTRNAQHFMTIKDHAISKGGDTSGFTGLLSLLQPIVTGVASLYGETLDFANQMMVKEAESINKAADMYEKNEEMVMSILDRVLSQLHSVAEAPSLGGGGR</sequence>
<dbReference type="Proteomes" id="UP000268727">
    <property type="component" value="Unassembled WGS sequence"/>
</dbReference>
<reference evidence="1 2" key="1">
    <citation type="submission" date="2018-11" db="EMBL/GenBank/DDBJ databases">
        <title>Sequencing the genomes of 1000 actinobacteria strains.</title>
        <authorList>
            <person name="Klenk H.-P."/>
        </authorList>
    </citation>
    <scope>NUCLEOTIDE SEQUENCE [LARGE SCALE GENOMIC DNA]</scope>
    <source>
        <strain evidence="1 2">DSM 44231</strain>
    </source>
</reference>
<dbReference type="RefSeq" id="WP_123744964.1">
    <property type="nucleotide sequence ID" value="NZ_RJKM01000001.1"/>
</dbReference>
<dbReference type="OrthoDB" id="3696880at2"/>
<comment type="caution">
    <text evidence="1">The sequence shown here is derived from an EMBL/GenBank/DDBJ whole genome shotgun (WGS) entry which is preliminary data.</text>
</comment>
<evidence type="ECO:0000313" key="1">
    <source>
        <dbReference type="EMBL" id="ROP39495.1"/>
    </source>
</evidence>
<evidence type="ECO:0008006" key="3">
    <source>
        <dbReference type="Google" id="ProtNLM"/>
    </source>
</evidence>